<feature type="transmembrane region" description="Helical" evidence="7">
    <location>
        <begin position="250"/>
        <end position="272"/>
    </location>
</feature>
<dbReference type="InterPro" id="IPR036640">
    <property type="entry name" value="ABC1_TM_sf"/>
</dbReference>
<dbReference type="Gene3D" id="1.20.1560.10">
    <property type="entry name" value="ABC transporter type 1, transmembrane domain"/>
    <property type="match status" value="1"/>
</dbReference>
<comment type="subcellular location">
    <subcellularLocation>
        <location evidence="1">Cell membrane</location>
        <topology evidence="1">Multi-pass membrane protein</topology>
    </subcellularLocation>
</comment>
<evidence type="ECO:0000256" key="4">
    <source>
        <dbReference type="ARBA" id="ARBA00022840"/>
    </source>
</evidence>
<feature type="transmembrane region" description="Helical" evidence="7">
    <location>
        <begin position="50"/>
        <end position="73"/>
    </location>
</feature>
<feature type="transmembrane region" description="Helical" evidence="7">
    <location>
        <begin position="20"/>
        <end position="44"/>
    </location>
</feature>
<gene>
    <name evidence="10" type="primary">cydC</name>
    <name evidence="10" type="ORF">JL2886_02734</name>
</gene>
<dbReference type="InterPro" id="IPR039421">
    <property type="entry name" value="Type_1_exporter"/>
</dbReference>
<keyword evidence="2 7" id="KW-0812">Transmembrane</keyword>
<dbReference type="PROSITE" id="PS00211">
    <property type="entry name" value="ABC_TRANSPORTER_1"/>
    <property type="match status" value="1"/>
</dbReference>
<dbReference type="InterPro" id="IPR011527">
    <property type="entry name" value="ABC1_TM_dom"/>
</dbReference>
<dbReference type="Proteomes" id="UP000092565">
    <property type="component" value="Chromosome"/>
</dbReference>
<feature type="transmembrane region" description="Helical" evidence="7">
    <location>
        <begin position="139"/>
        <end position="159"/>
    </location>
</feature>
<dbReference type="InterPro" id="IPR017871">
    <property type="entry name" value="ABC_transporter-like_CS"/>
</dbReference>
<feature type="transmembrane region" description="Helical" evidence="7">
    <location>
        <begin position="165"/>
        <end position="184"/>
    </location>
</feature>
<dbReference type="GO" id="GO:0005524">
    <property type="term" value="F:ATP binding"/>
    <property type="evidence" value="ECO:0007669"/>
    <property type="project" value="UniProtKB-KW"/>
</dbReference>
<evidence type="ECO:0000259" key="9">
    <source>
        <dbReference type="PROSITE" id="PS50929"/>
    </source>
</evidence>
<evidence type="ECO:0000256" key="3">
    <source>
        <dbReference type="ARBA" id="ARBA00022741"/>
    </source>
</evidence>
<dbReference type="PANTHER" id="PTHR24221:SF654">
    <property type="entry name" value="ATP-BINDING CASSETTE SUB-FAMILY B MEMBER 6"/>
    <property type="match status" value="1"/>
</dbReference>
<dbReference type="InterPro" id="IPR027417">
    <property type="entry name" value="P-loop_NTPase"/>
</dbReference>
<proteinExistence type="predicted"/>
<dbReference type="RefSeq" id="WP_065272418.1">
    <property type="nucleotide sequence ID" value="NZ_CP015124.1"/>
</dbReference>
<accession>A0A1B0ZU22</accession>
<evidence type="ECO:0000256" key="6">
    <source>
        <dbReference type="ARBA" id="ARBA00023136"/>
    </source>
</evidence>
<dbReference type="PANTHER" id="PTHR24221">
    <property type="entry name" value="ATP-BINDING CASSETTE SUB-FAMILY B"/>
    <property type="match status" value="1"/>
</dbReference>
<feature type="domain" description="ABC transmembrane type-1" evidence="9">
    <location>
        <begin position="22"/>
        <end position="309"/>
    </location>
</feature>
<dbReference type="Pfam" id="PF00005">
    <property type="entry name" value="ABC_tran"/>
    <property type="match status" value="1"/>
</dbReference>
<sequence>MRDLIHLLRVILRTERRSLLRGLLLSVMVLAMGVALLGLSGWFITAAAAAGMAGIGILFNVFAPSAMVRFLALGRTAARYGERVLTHDATLRALSALRVRLLTGLLHSPHRHLERMRANAFLNRVTADTDALDGALLRLMLPALAGWAVILLSTLLLWVLVHPALALTIGGGYLLLPTGVFLLGQKLATKPARRAEAAMQAGRSRLIDLIAGRDDLTVYGQIGVATDAVLSAFSRHGAARARLDRTERRAGAFLDLTAAAMTALALGMGMALVQQGSITAAEAAIAIFAALALGETVAPVRRALAEIGRMTQAARRILPSVETEIASSQASIPAPSGSLTFDAVALKRGQGGMIFAPLSLTVAPGETVVLQGPSGSGKSTALLLAAGALTPSAGTVRFGGLDPAQLPLETRTQSIALVPQRHALIAGSVAENLRLAAPNAPDAELWQALEATQLSHTLRQREGLDTRLGFRGAGLSGGEARRLVLARAILRRPRLLLLDEPTEGLDAATARVVMTGLRRACPDAAFLIAGHRSAETEGADRCVEVIRN</sequence>
<reference evidence="10 11" key="1">
    <citation type="submission" date="2016-04" db="EMBL/GenBank/DDBJ databases">
        <authorList>
            <person name="Evans L.H."/>
            <person name="Alamgir A."/>
            <person name="Owens N."/>
            <person name="Weber N.D."/>
            <person name="Virtaneva K."/>
            <person name="Barbian K."/>
            <person name="Babar A."/>
            <person name="Rosenke K."/>
        </authorList>
    </citation>
    <scope>NUCLEOTIDE SEQUENCE [LARGE SCALE GENOMIC DNA]</scope>
    <source>
        <strain evidence="10 11">JL2886</strain>
    </source>
</reference>
<dbReference type="GO" id="GO:0005886">
    <property type="term" value="C:plasma membrane"/>
    <property type="evidence" value="ECO:0007669"/>
    <property type="project" value="UniProtKB-SubCell"/>
</dbReference>
<dbReference type="SMART" id="SM00382">
    <property type="entry name" value="AAA"/>
    <property type="match status" value="1"/>
</dbReference>
<dbReference type="InterPro" id="IPR003593">
    <property type="entry name" value="AAA+_ATPase"/>
</dbReference>
<evidence type="ECO:0000256" key="7">
    <source>
        <dbReference type="SAM" id="Phobius"/>
    </source>
</evidence>
<dbReference type="GO" id="GO:0140359">
    <property type="term" value="F:ABC-type transporter activity"/>
    <property type="evidence" value="ECO:0007669"/>
    <property type="project" value="InterPro"/>
</dbReference>
<dbReference type="Pfam" id="PF00664">
    <property type="entry name" value="ABC_membrane"/>
    <property type="match status" value="1"/>
</dbReference>
<dbReference type="PROSITE" id="PS50893">
    <property type="entry name" value="ABC_TRANSPORTER_2"/>
    <property type="match status" value="1"/>
</dbReference>
<dbReference type="SUPFAM" id="SSF90123">
    <property type="entry name" value="ABC transporter transmembrane region"/>
    <property type="match status" value="1"/>
</dbReference>
<feature type="transmembrane region" description="Helical" evidence="7">
    <location>
        <begin position="278"/>
        <end position="300"/>
    </location>
</feature>
<organism evidence="10 11">
    <name type="scientific">Phaeobacter gallaeciensis</name>
    <dbReference type="NCBI Taxonomy" id="60890"/>
    <lineage>
        <taxon>Bacteria</taxon>
        <taxon>Pseudomonadati</taxon>
        <taxon>Pseudomonadota</taxon>
        <taxon>Alphaproteobacteria</taxon>
        <taxon>Rhodobacterales</taxon>
        <taxon>Roseobacteraceae</taxon>
        <taxon>Phaeobacter</taxon>
    </lineage>
</organism>
<dbReference type="GO" id="GO:0034040">
    <property type="term" value="F:ATPase-coupled lipid transmembrane transporter activity"/>
    <property type="evidence" value="ECO:0007669"/>
    <property type="project" value="TreeGrafter"/>
</dbReference>
<protein>
    <submittedName>
        <fullName evidence="10">ABC transporter ATPase</fullName>
    </submittedName>
</protein>
<dbReference type="EMBL" id="CP015124">
    <property type="protein sequence ID" value="ANP37620.1"/>
    <property type="molecule type" value="Genomic_DNA"/>
</dbReference>
<keyword evidence="3" id="KW-0547">Nucleotide-binding</keyword>
<evidence type="ECO:0000259" key="8">
    <source>
        <dbReference type="PROSITE" id="PS50893"/>
    </source>
</evidence>
<dbReference type="PATRIC" id="fig|60890.4.peg.2661"/>
<keyword evidence="6 7" id="KW-0472">Membrane</keyword>
<dbReference type="Gene3D" id="3.40.50.300">
    <property type="entry name" value="P-loop containing nucleotide triphosphate hydrolases"/>
    <property type="match status" value="1"/>
</dbReference>
<evidence type="ECO:0000313" key="11">
    <source>
        <dbReference type="Proteomes" id="UP000092565"/>
    </source>
</evidence>
<evidence type="ECO:0000313" key="10">
    <source>
        <dbReference type="EMBL" id="ANP37620.1"/>
    </source>
</evidence>
<evidence type="ECO:0000256" key="1">
    <source>
        <dbReference type="ARBA" id="ARBA00004651"/>
    </source>
</evidence>
<keyword evidence="11" id="KW-1185">Reference proteome</keyword>
<evidence type="ECO:0000256" key="2">
    <source>
        <dbReference type="ARBA" id="ARBA00022692"/>
    </source>
</evidence>
<dbReference type="PROSITE" id="PS50929">
    <property type="entry name" value="ABC_TM1F"/>
    <property type="match status" value="1"/>
</dbReference>
<dbReference type="AlphaFoldDB" id="A0A1B0ZU22"/>
<dbReference type="SUPFAM" id="SSF52540">
    <property type="entry name" value="P-loop containing nucleoside triphosphate hydrolases"/>
    <property type="match status" value="1"/>
</dbReference>
<keyword evidence="4" id="KW-0067">ATP-binding</keyword>
<feature type="domain" description="ABC transporter" evidence="8">
    <location>
        <begin position="339"/>
        <end position="546"/>
    </location>
</feature>
<dbReference type="InterPro" id="IPR003439">
    <property type="entry name" value="ABC_transporter-like_ATP-bd"/>
</dbReference>
<keyword evidence="5 7" id="KW-1133">Transmembrane helix</keyword>
<name>A0A1B0ZU22_9RHOB</name>
<dbReference type="GO" id="GO:0016887">
    <property type="term" value="F:ATP hydrolysis activity"/>
    <property type="evidence" value="ECO:0007669"/>
    <property type="project" value="InterPro"/>
</dbReference>
<evidence type="ECO:0000256" key="5">
    <source>
        <dbReference type="ARBA" id="ARBA00022989"/>
    </source>
</evidence>